<keyword evidence="4" id="KW-1185">Reference proteome</keyword>
<keyword evidence="2" id="KW-0472">Membrane</keyword>
<feature type="transmembrane region" description="Helical" evidence="2">
    <location>
        <begin position="52"/>
        <end position="74"/>
    </location>
</feature>
<evidence type="ECO:0000313" key="4">
    <source>
        <dbReference type="Proteomes" id="UP000001964"/>
    </source>
</evidence>
<dbReference type="HOGENOM" id="CLU_543800_0_0_5"/>
<name>Q0AP73_MARMM</name>
<dbReference type="Proteomes" id="UP000001964">
    <property type="component" value="Chromosome"/>
</dbReference>
<dbReference type="KEGG" id="mmr:Mmar10_1622"/>
<dbReference type="EMBL" id="CP000449">
    <property type="protein sequence ID" value="ABI65914.1"/>
    <property type="molecule type" value="Genomic_DNA"/>
</dbReference>
<evidence type="ECO:0000256" key="1">
    <source>
        <dbReference type="SAM" id="MobiDB-lite"/>
    </source>
</evidence>
<feature type="transmembrane region" description="Helical" evidence="2">
    <location>
        <begin position="105"/>
        <end position="125"/>
    </location>
</feature>
<dbReference type="AlphaFoldDB" id="Q0AP73"/>
<evidence type="ECO:0000256" key="2">
    <source>
        <dbReference type="SAM" id="Phobius"/>
    </source>
</evidence>
<feature type="region of interest" description="Disordered" evidence="1">
    <location>
        <begin position="1"/>
        <end position="30"/>
    </location>
</feature>
<keyword evidence="2" id="KW-0812">Transmembrane</keyword>
<organism evidence="3 4">
    <name type="scientific">Maricaulis maris (strain MCS10)</name>
    <name type="common">Caulobacter maris</name>
    <dbReference type="NCBI Taxonomy" id="394221"/>
    <lineage>
        <taxon>Bacteria</taxon>
        <taxon>Pseudomonadati</taxon>
        <taxon>Pseudomonadota</taxon>
        <taxon>Alphaproteobacteria</taxon>
        <taxon>Maricaulales</taxon>
        <taxon>Maricaulaceae</taxon>
        <taxon>Maricaulis</taxon>
    </lineage>
</organism>
<accession>Q0AP73</accession>
<dbReference type="RefSeq" id="WP_011643561.1">
    <property type="nucleotide sequence ID" value="NC_008347.1"/>
</dbReference>
<gene>
    <name evidence="3" type="ordered locus">Mmar10_1622</name>
</gene>
<evidence type="ECO:0000313" key="3">
    <source>
        <dbReference type="EMBL" id="ABI65914.1"/>
    </source>
</evidence>
<feature type="compositionally biased region" description="Low complexity" evidence="1">
    <location>
        <begin position="9"/>
        <end position="28"/>
    </location>
</feature>
<feature type="transmembrane region" description="Helical" evidence="2">
    <location>
        <begin position="81"/>
        <end position="99"/>
    </location>
</feature>
<reference evidence="3 4" key="1">
    <citation type="submission" date="2006-08" db="EMBL/GenBank/DDBJ databases">
        <title>Complete sequence of Maricaulis maris MCS10.</title>
        <authorList>
            <consortium name="US DOE Joint Genome Institute"/>
            <person name="Copeland A."/>
            <person name="Lucas S."/>
            <person name="Lapidus A."/>
            <person name="Barry K."/>
            <person name="Detter J.C."/>
            <person name="Glavina del Rio T."/>
            <person name="Hammon N."/>
            <person name="Israni S."/>
            <person name="Dalin E."/>
            <person name="Tice H."/>
            <person name="Pitluck S."/>
            <person name="Saunders E."/>
            <person name="Brettin T."/>
            <person name="Bruce D."/>
            <person name="Han C."/>
            <person name="Tapia R."/>
            <person name="Gilna P."/>
            <person name="Schmutz J."/>
            <person name="Larimer F."/>
            <person name="Land M."/>
            <person name="Hauser L."/>
            <person name="Kyrpides N."/>
            <person name="Mikhailova N."/>
            <person name="Viollier P."/>
            <person name="Stephens C."/>
            <person name="Richardson P."/>
        </authorList>
    </citation>
    <scope>NUCLEOTIDE SEQUENCE [LARGE SCALE GENOMIC DNA]</scope>
    <source>
        <strain evidence="3 4">MCS10</strain>
    </source>
</reference>
<sequence length="501" mass="54861">MSERDEEQAAAAKAPEGAPEEGPGQAPQTGKGGLIRWRFWESPDWHNLLERLAMRSFWVSFAVIVVFALVYALNAFPFNRVFEAVIALAGAALIFAFALKSNDGVMRFLGMMLIAALIISPDDILRLARSIQNQEEAESVSALEADVHRFSVFDTRTVALDLHAMLEGFDEELLALGTNNGVSRPGGKFGNIATINDDALRNFIGCVLDDAVARSVASSMRSSELYQTYRTIMLGRFHEIDFRPPDRDEIDANLDVLKALGVLDYPEGQRDDMVVTRLGCQAMWEYNSLRLEYRRRVRTGASLPCQSELNFNHVATGPYPGFELPVEETDRLALEGRRQLCIERGLEAVSGSATLVSASLLPSNGTTQSYSSQDLYPAVGDFADEAARLAWPDDGEVGERLEVPVNEWVLVALSGAESGDELTVMGLDGMDPFIRLYDADRNLIATVDDSPGPDGAYSLDPRFVVGELSAIPAFVAIRGYAFAGGRVEVRLSHSTPATEPR</sequence>
<proteinExistence type="predicted"/>
<keyword evidence="2" id="KW-1133">Transmembrane helix</keyword>
<protein>
    <submittedName>
        <fullName evidence="3">Uncharacterized protein</fullName>
    </submittedName>
</protein>